<dbReference type="Pfam" id="PF12611">
    <property type="entry name" value="Flagellar_put"/>
    <property type="match status" value="1"/>
</dbReference>
<protein>
    <submittedName>
        <fullName evidence="1">Flagellar protein</fullName>
    </submittedName>
</protein>
<comment type="caution">
    <text evidence="1">The sequence shown here is derived from an EMBL/GenBank/DDBJ whole genome shotgun (WGS) entry which is preliminary data.</text>
</comment>
<evidence type="ECO:0000313" key="2">
    <source>
        <dbReference type="Proteomes" id="UP000284177"/>
    </source>
</evidence>
<name>A0A419TAD9_9FIRM</name>
<evidence type="ECO:0000313" key="1">
    <source>
        <dbReference type="EMBL" id="RKD34440.1"/>
    </source>
</evidence>
<keyword evidence="2" id="KW-1185">Reference proteome</keyword>
<organism evidence="1 2">
    <name type="scientific">Thermohalobacter berrensis</name>
    <dbReference type="NCBI Taxonomy" id="99594"/>
    <lineage>
        <taxon>Bacteria</taxon>
        <taxon>Bacillati</taxon>
        <taxon>Bacillota</taxon>
        <taxon>Tissierellia</taxon>
        <taxon>Tissierellales</taxon>
        <taxon>Thermohalobacteraceae</taxon>
        <taxon>Thermohalobacter</taxon>
    </lineage>
</organism>
<keyword evidence="1" id="KW-0969">Cilium</keyword>
<dbReference type="InterPro" id="IPR013367">
    <property type="entry name" value="Flagellar_put"/>
</dbReference>
<keyword evidence="1" id="KW-0282">Flagellum</keyword>
<dbReference type="NCBIfam" id="TIGR02530">
    <property type="entry name" value="flg_new"/>
    <property type="match status" value="1"/>
</dbReference>
<dbReference type="OrthoDB" id="165650at2"/>
<dbReference type="RefSeq" id="WP_120166331.1">
    <property type="nucleotide sequence ID" value="NZ_MCIB01000001.1"/>
</dbReference>
<dbReference type="EMBL" id="MCIB01000001">
    <property type="protein sequence ID" value="RKD34440.1"/>
    <property type="molecule type" value="Genomic_DNA"/>
</dbReference>
<accession>A0A419TAD9</accession>
<gene>
    <name evidence="1" type="ORF">BET03_00990</name>
</gene>
<dbReference type="Proteomes" id="UP000284177">
    <property type="component" value="Unassembled WGS sequence"/>
</dbReference>
<dbReference type="AlphaFoldDB" id="A0A419TAD9"/>
<reference evidence="1 2" key="1">
    <citation type="submission" date="2016-08" db="EMBL/GenBank/DDBJ databases">
        <title>Novel Firmicutes and Novel Genomes.</title>
        <authorList>
            <person name="Poppleton D.I."/>
            <person name="Gribaldo S."/>
        </authorList>
    </citation>
    <scope>NUCLEOTIDE SEQUENCE [LARGE SCALE GENOMIC DNA]</scope>
    <source>
        <strain evidence="1 2">CTT3</strain>
    </source>
</reference>
<keyword evidence="1" id="KW-0966">Cell projection</keyword>
<proteinExistence type="predicted"/>
<sequence>MDKLNLNKINNNIIKNRYSVANNNVKYKKSFEEVFNQIKNNNSVKFSKHAQERMKLRNINLNSEQIKSIEKAIDKAANKGVKEALILMNNTAFIASINNRTIITTATEDQLKENVFTNIDGAVII</sequence>